<feature type="region of interest" description="Disordered" evidence="1">
    <location>
        <begin position="82"/>
        <end position="103"/>
    </location>
</feature>
<dbReference type="InterPro" id="IPR004118">
    <property type="entry name" value="HEV_TT_vir_Orf2/Gyrovir_Vp2_N"/>
</dbReference>
<evidence type="ECO:0000256" key="1">
    <source>
        <dbReference type="SAM" id="MobiDB-lite"/>
    </source>
</evidence>
<accession>A0A0S2GMJ3</accession>
<evidence type="ECO:0000259" key="2">
    <source>
        <dbReference type="Pfam" id="PF02957"/>
    </source>
</evidence>
<protein>
    <submittedName>
        <fullName evidence="3">ORF2</fullName>
    </submittedName>
</protein>
<evidence type="ECO:0000313" key="3">
    <source>
        <dbReference type="EMBL" id="ALN98243.1"/>
    </source>
</evidence>
<reference evidence="3" key="1">
    <citation type="journal article" date="2015" name="Virology">
        <title>New species of Torque Teno miniviruses infecting gorillas and chimpanzees.</title>
        <authorList>
            <person name="Hrazdilova K."/>
            <person name="Slaninkova E."/>
            <person name="Brozova K."/>
            <person name="Modry D."/>
            <person name="Vodicka R."/>
            <person name="Celer V."/>
        </authorList>
    </citation>
    <scope>NUCLEOTIDE SEQUENCE</scope>
    <source>
        <strain evidence="3">Cpz2cl2</strain>
    </source>
</reference>
<feature type="domain" description="Hepatitis TT virus Orf2/Gyrovirus Vp2 N-terminal" evidence="2">
    <location>
        <begin position="16"/>
        <end position="56"/>
    </location>
</feature>
<dbReference type="Pfam" id="PF02957">
    <property type="entry name" value="TT_ORF2-like"/>
    <property type="match status" value="1"/>
</dbReference>
<sequence>MSKLLTTAKYTGRNIENQWINNVYSSHDLFCGCNDPILHLLTVINKGSQAQKPEEEIQNIKCLITGDPTKITAEDLFEEGELERLFTEDDGTDDCDPGEDAAG</sequence>
<name>A0A0S2GMJ3_9VIRU</name>
<dbReference type="EMBL" id="KT027938">
    <property type="protein sequence ID" value="ALN98243.1"/>
    <property type="molecule type" value="Genomic_DNA"/>
</dbReference>
<organism evidence="3">
    <name type="scientific">Chimpanzee anellovirus</name>
    <dbReference type="NCBI Taxonomy" id="1743410"/>
    <lineage>
        <taxon>Viruses</taxon>
        <taxon>Monodnaviria</taxon>
        <taxon>Shotokuvirae</taxon>
        <taxon>Commensaviricota</taxon>
        <taxon>Cardeaviricetes</taxon>
        <taxon>Sanitavirales</taxon>
        <taxon>Anelloviridae</taxon>
    </lineage>
</organism>
<feature type="compositionally biased region" description="Acidic residues" evidence="1">
    <location>
        <begin position="88"/>
        <end position="103"/>
    </location>
</feature>
<proteinExistence type="predicted"/>